<reference evidence="4 5" key="2">
    <citation type="submission" date="2013-04" db="EMBL/GenBank/DDBJ databases">
        <title>Comparative genomics of 12 strains of Erwinia amylovora identifies a pan-genome with a large conserved core and provides insights into host specificity.</title>
        <authorList>
            <person name="Mann R.A."/>
            <person name="Smits T.H.M."/>
            <person name="Buehlmann A."/>
            <person name="Blom J."/>
            <person name="Goesmann A."/>
            <person name="Frey J.E."/>
            <person name="Plummer K.M."/>
            <person name="Beer S.V."/>
            <person name="Luck J."/>
            <person name="Duffy B."/>
            <person name="Rodoni B."/>
        </authorList>
    </citation>
    <scope>NUCLEOTIDE SEQUENCE [LARGE SCALE GENOMIC DNA]</scope>
    <source>
        <strain evidence="5">CFBP 1232</strain>
    </source>
</reference>
<keyword evidence="1" id="KW-0677">Repeat</keyword>
<dbReference type="RefSeq" id="WP_004160289.1">
    <property type="nucleotide sequence ID" value="NZ_BAYW01000018.1"/>
</dbReference>
<keyword evidence="2" id="KW-0812">Transmembrane</keyword>
<feature type="transmembrane region" description="Helical" evidence="2">
    <location>
        <begin position="1393"/>
        <end position="1414"/>
    </location>
</feature>
<evidence type="ECO:0000256" key="2">
    <source>
        <dbReference type="SAM" id="Phobius"/>
    </source>
</evidence>
<keyword evidence="2" id="KW-0472">Membrane</keyword>
<dbReference type="InterPro" id="IPR056823">
    <property type="entry name" value="TEN-like_YD-shell"/>
</dbReference>
<dbReference type="GeneID" id="97607371"/>
<evidence type="ECO:0000256" key="1">
    <source>
        <dbReference type="ARBA" id="ARBA00022737"/>
    </source>
</evidence>
<dbReference type="SUPFAM" id="SSF56399">
    <property type="entry name" value="ADP-ribosylation"/>
    <property type="match status" value="1"/>
</dbReference>
<dbReference type="PANTHER" id="PTHR32305">
    <property type="match status" value="1"/>
</dbReference>
<dbReference type="Gene3D" id="2.180.10.10">
    <property type="entry name" value="RHS repeat-associated core"/>
    <property type="match status" value="2"/>
</dbReference>
<dbReference type="InterPro" id="IPR022385">
    <property type="entry name" value="Rhs_assc_core"/>
</dbReference>
<sequence length="1654" mass="180328">MKSPSFYSQAGNFISATLGGVDPRTGLFNLSLPLVNLHSAKLAGPALALSLQYSPLSSDNEGFGRGFALNLTRYNLPARKLTLSTGEEYRVSSSGTVVKQKKLNNFIFENTGNATCRVIHKSGLIENLAQYDSLFLPTLITAPDGRSLSFVWSSSHSPSRLVRVTDDDGTVLCAISHADESVATVALDVLPDSVESSYQLIFKFINAHLVRVTSSADAAPLNWNFLYDDVGPANDYRVITSLTSPTGLVEKVDYYADRGMAFPDMAGLAALPCVHLHKIFPGGGQPRIVTQWEWTENNYLGRDAGQNQWQPDTDQMLDILLNDYQYGSTAKVLDMDGSTILSALTRCYNSYHLQVTDSTLRAGKTFLFCTQYHARPGATFAEQPAQYALPALQTRSWDDGSDAPPRTRVTRWQFDEAGNPLRQDGPDGTVTEYVYYPAEGEGEACPADPNAFTRYLKSKTLTPRQVKGDEPVTLLVNSWKKQGALNGQGYAVVPDTVTQTIGSAQIFITREYYREVTDRLSFGREKARTTTLTPDVQSSETYTRRQAFSYNASPMGLRQSEAFIAHDGLLAYRSILRHAHMGYVLSETDAQGVTVNWTYDKAGRVLTRRVMPGMMHERKTTWSYAIEDKGPITLETDAAGNQMKTFYDGAGREASCQRLDWDGAQKWFEVSSRTWGMLGEVVAGACSDWLTDSSEQYRLGTFVSRDGWGCVSEQDFSDGTKSVQITDPVRLTQTVSVHGSAGGESLNSGTFTTLLDEQSRLPLTVTCKDTHGEMQGERRHEWDGLGRLRLNTDELHNKTERSYDAFGRVLVQILADGSKVNRTYAPHLTGNQVACISVTGQDQQGNPHTWQLGMQKFDGLGRVTERTSGGRTTAYIYEGAAPVPSSMTLPSGKILKYAYIPELGNAVSSMTADDAAQTFSYYPATGCLKTAEGGLTRIHHTRNPSGSLKAETFTHGGSTRDTAYTRTLAGKMVTYTDIAARTTTCERDASGRITAIKDAALTVDLKYDALGRLNWQRVKDIATQATLLTRMTFDDFGRETVRSIIDCHGVTLEVVQTWLHNGLLAGRTTQRDRVVIRQERYEYDVRNRLTGYRVSGTSLPQDAYGHQITAQAYRYDPLNNLTTVTTPLIYGSIDVATYCYGNSADPTQLTAVLHTQVGYPPVIRLEYDAEGRMTRDEAGRSLSYDAIGRLAGIGGESRYEYDALNRLVGQNVSDADSRQLYYRGAERVNEVLVQQGQVTRLVKNGHTCLGMSDGSNLTLMSSDRHDSLIWSCDGSQKEGKPHFWLPYGKGGNVGLLPGFNGERSDPVSGSYHLGNGYRVYNPALMRFNCPDSLSPFGAGGINPYAYCAGDPINHTDPSGHISWQGVLGIVTGTLGLAFSVFTAGASIAATSGCMAALGAASTTSLIVGGLGVIADVTAIAGGATEESNPRASSVLGWVSMATGIAGVVTGLAQMGKALTGAKTSVHLSRLEEMGIGSPKVIGAHDFGGYHPHPDIPPTPVHATYTAIDWDSGLPRLNIVAHGTPGFLLVDRDSWVDADALYHLLFEHGVINYNYYEIRMLVCHSAESSSAGISVAERFAQITGRPVEGFHGIMTMHETLNLTGVPISALYMVNDAYAQGGALAATELMHRYRAYITIGPHPTPPIPNISQTFYP</sequence>
<comment type="caution">
    <text evidence="4">The sequence shown here is derived from an EMBL/GenBank/DDBJ whole genome shotgun (WGS) entry which is preliminary data.</text>
</comment>
<organism evidence="4 5">
    <name type="scientific">Erwinia amylovora NBRC 12687 = CFBP 1232</name>
    <dbReference type="NCBI Taxonomy" id="1219359"/>
    <lineage>
        <taxon>Bacteria</taxon>
        <taxon>Pseudomonadati</taxon>
        <taxon>Pseudomonadota</taxon>
        <taxon>Gammaproteobacteria</taxon>
        <taxon>Enterobacterales</taxon>
        <taxon>Erwiniaceae</taxon>
        <taxon>Erwinia</taxon>
    </lineage>
</organism>
<name>A0A830ZYD4_ERWAM</name>
<feature type="transmembrane region" description="Helical" evidence="2">
    <location>
        <begin position="1361"/>
        <end position="1381"/>
    </location>
</feature>
<dbReference type="Proteomes" id="UP000013111">
    <property type="component" value="Unassembled WGS sequence"/>
</dbReference>
<evidence type="ECO:0000313" key="4">
    <source>
        <dbReference type="EMBL" id="CCO95256.1"/>
    </source>
</evidence>
<feature type="transmembrane region" description="Helical" evidence="2">
    <location>
        <begin position="1434"/>
        <end position="1452"/>
    </location>
</feature>
<evidence type="ECO:0000259" key="3">
    <source>
        <dbReference type="Pfam" id="PF25023"/>
    </source>
</evidence>
<reference evidence="4 5" key="1">
    <citation type="submission" date="2012-11" db="EMBL/GenBank/DDBJ databases">
        <authorList>
            <person name="Linke B."/>
        </authorList>
    </citation>
    <scope>NUCLEOTIDE SEQUENCE [LARGE SCALE GENOMIC DNA]</scope>
    <source>
        <strain evidence="5">CFBP 1232</strain>
    </source>
</reference>
<keyword evidence="2" id="KW-1133">Transmembrane helix</keyword>
<feature type="domain" description="Teneurin-like YD-shell" evidence="3">
    <location>
        <begin position="1077"/>
        <end position="1331"/>
    </location>
</feature>
<dbReference type="NCBIfam" id="TIGR03696">
    <property type="entry name" value="Rhs_assc_core"/>
    <property type="match status" value="1"/>
</dbReference>
<gene>
    <name evidence="4" type="primary">rhs5</name>
    <name evidence="4" type="ORF">BN437_3355</name>
</gene>
<evidence type="ECO:0000313" key="5">
    <source>
        <dbReference type="Proteomes" id="UP000013111"/>
    </source>
</evidence>
<dbReference type="Pfam" id="PF25023">
    <property type="entry name" value="TEN_YD-shell"/>
    <property type="match status" value="1"/>
</dbReference>
<protein>
    <submittedName>
        <fullName evidence="4">Rhs-family protein</fullName>
    </submittedName>
</protein>
<proteinExistence type="predicted"/>
<dbReference type="InterPro" id="IPR050708">
    <property type="entry name" value="T6SS_VgrG/RHS"/>
</dbReference>
<dbReference type="PANTHER" id="PTHR32305:SF15">
    <property type="entry name" value="PROTEIN RHSA-RELATED"/>
    <property type="match status" value="1"/>
</dbReference>
<dbReference type="EMBL" id="CAPB01000039">
    <property type="protein sequence ID" value="CCO95256.1"/>
    <property type="molecule type" value="Genomic_DNA"/>
</dbReference>
<accession>A0A830ZYD4</accession>